<dbReference type="Gene3D" id="2.60.40.1120">
    <property type="entry name" value="Carboxypeptidase-like, regulatory domain"/>
    <property type="match status" value="1"/>
</dbReference>
<dbReference type="InterPro" id="IPR000531">
    <property type="entry name" value="Beta-barrel_TonB"/>
</dbReference>
<keyword evidence="9 10" id="KW-0998">Cell outer membrane</keyword>
<evidence type="ECO:0000256" key="11">
    <source>
        <dbReference type="RuleBase" id="RU003357"/>
    </source>
</evidence>
<dbReference type="InterPro" id="IPR012910">
    <property type="entry name" value="Plug_dom"/>
</dbReference>
<evidence type="ECO:0000256" key="3">
    <source>
        <dbReference type="ARBA" id="ARBA00022452"/>
    </source>
</evidence>
<dbReference type="PANTHER" id="PTHR30069:SF29">
    <property type="entry name" value="HEMOGLOBIN AND HEMOGLOBIN-HAPTOGLOBIN-BINDING PROTEIN 1-RELATED"/>
    <property type="match status" value="1"/>
</dbReference>
<dbReference type="Pfam" id="PF00593">
    <property type="entry name" value="TonB_dep_Rec_b-barrel"/>
    <property type="match status" value="1"/>
</dbReference>
<evidence type="ECO:0000256" key="5">
    <source>
        <dbReference type="ARBA" id="ARBA00022729"/>
    </source>
</evidence>
<evidence type="ECO:0000256" key="2">
    <source>
        <dbReference type="ARBA" id="ARBA00022448"/>
    </source>
</evidence>
<keyword evidence="5" id="KW-0732">Signal</keyword>
<dbReference type="AlphaFoldDB" id="A0A0S4N2P0"/>
<protein>
    <submittedName>
        <fullName evidence="14">Outer membrane receptor proteins, mostly Fe transport</fullName>
    </submittedName>
</protein>
<dbReference type="InterPro" id="IPR008969">
    <property type="entry name" value="CarboxyPept-like_regulatory"/>
</dbReference>
<dbReference type="Gene3D" id="2.40.170.20">
    <property type="entry name" value="TonB-dependent receptor, beta-barrel domain"/>
    <property type="match status" value="1"/>
</dbReference>
<dbReference type="InterPro" id="IPR039426">
    <property type="entry name" value="TonB-dep_rcpt-like"/>
</dbReference>
<dbReference type="STRING" id="1643428.GCA_001442855_01124"/>
<comment type="subcellular location">
    <subcellularLocation>
        <location evidence="1 10">Cell outer membrane</location>
        <topology evidence="1 10">Multi-pass membrane protein</topology>
    </subcellularLocation>
</comment>
<evidence type="ECO:0000256" key="1">
    <source>
        <dbReference type="ARBA" id="ARBA00004571"/>
    </source>
</evidence>
<keyword evidence="7 10" id="KW-0472">Membrane</keyword>
<keyword evidence="15" id="KW-1185">Reference proteome</keyword>
<reference evidence="15" key="1">
    <citation type="submission" date="2015-11" db="EMBL/GenBank/DDBJ databases">
        <authorList>
            <person name="Varghese N."/>
        </authorList>
    </citation>
    <scope>NUCLEOTIDE SEQUENCE [LARGE SCALE GENOMIC DNA]</scope>
</reference>
<keyword evidence="3 10" id="KW-1134">Transmembrane beta strand</keyword>
<dbReference type="EMBL" id="FAOO01000007">
    <property type="protein sequence ID" value="CUU05048.1"/>
    <property type="molecule type" value="Genomic_DNA"/>
</dbReference>
<dbReference type="OrthoDB" id="9805434at2"/>
<evidence type="ECO:0000256" key="8">
    <source>
        <dbReference type="ARBA" id="ARBA00023170"/>
    </source>
</evidence>
<accession>A0A0S4N2P0</accession>
<dbReference type="InterPro" id="IPR037066">
    <property type="entry name" value="Plug_dom_sf"/>
</dbReference>
<name>A0A0S4N2P0_9BACT</name>
<evidence type="ECO:0000256" key="7">
    <source>
        <dbReference type="ARBA" id="ARBA00023136"/>
    </source>
</evidence>
<dbReference type="GO" id="GO:0044718">
    <property type="term" value="P:siderophore transmembrane transport"/>
    <property type="evidence" value="ECO:0007669"/>
    <property type="project" value="TreeGrafter"/>
</dbReference>
<evidence type="ECO:0000256" key="10">
    <source>
        <dbReference type="PROSITE-ProRule" id="PRU01360"/>
    </source>
</evidence>
<evidence type="ECO:0000313" key="15">
    <source>
        <dbReference type="Proteomes" id="UP000320623"/>
    </source>
</evidence>
<comment type="similarity">
    <text evidence="10 11">Belongs to the TonB-dependent receptor family.</text>
</comment>
<dbReference type="SUPFAM" id="SSF56935">
    <property type="entry name" value="Porins"/>
    <property type="match status" value="1"/>
</dbReference>
<dbReference type="SUPFAM" id="SSF49464">
    <property type="entry name" value="Carboxypeptidase regulatory domain-like"/>
    <property type="match status" value="1"/>
</dbReference>
<dbReference type="GO" id="GO:0015344">
    <property type="term" value="F:siderophore uptake transmembrane transporter activity"/>
    <property type="evidence" value="ECO:0007669"/>
    <property type="project" value="TreeGrafter"/>
</dbReference>
<keyword evidence="6 11" id="KW-0798">TonB box</keyword>
<dbReference type="RefSeq" id="WP_140944900.1">
    <property type="nucleotide sequence ID" value="NZ_FAOO01000007.1"/>
</dbReference>
<gene>
    <name evidence="14" type="ORF">JGI1_01150</name>
</gene>
<evidence type="ECO:0000259" key="12">
    <source>
        <dbReference type="Pfam" id="PF00593"/>
    </source>
</evidence>
<keyword evidence="2 10" id="KW-0813">Transport</keyword>
<dbReference type="InterPro" id="IPR036942">
    <property type="entry name" value="Beta-barrel_TonB_sf"/>
</dbReference>
<feature type="domain" description="TonB-dependent receptor plug" evidence="13">
    <location>
        <begin position="126"/>
        <end position="221"/>
    </location>
</feature>
<dbReference type="Pfam" id="PF13715">
    <property type="entry name" value="CarbopepD_reg_2"/>
    <property type="match status" value="1"/>
</dbReference>
<dbReference type="Proteomes" id="UP000320623">
    <property type="component" value="Unassembled WGS sequence"/>
</dbReference>
<evidence type="ECO:0000259" key="13">
    <source>
        <dbReference type="Pfam" id="PF07715"/>
    </source>
</evidence>
<dbReference type="GO" id="GO:0009279">
    <property type="term" value="C:cell outer membrane"/>
    <property type="evidence" value="ECO:0007669"/>
    <property type="project" value="UniProtKB-SubCell"/>
</dbReference>
<proteinExistence type="inferred from homology"/>
<sequence length="939" mass="107286">MNWLKFLLLLLLIQSQLLTQQEKGKIIGRIVDAKTGEGLPAVNILVKGTYYGAASDFDGRFEIKNVNPGTYTIEISIIGYKKVTITGVKVKPGEVTDLKTIKMEETVLTLEQEVVVIGERPLFNIEETQSRRTLTAEDIQIAPVQNVKDIVTLQVGVVYSDEGVHIRGGRSYESSYLVDGVSVQDPLAGTGFGLQLSPDVIEEIEVITGGFNAEYGQATSGVIRVRTKEGSERFQGKFSYKFDHFGLNNNSPSNFNTDIFEFNLSGPFPLKKILPLSGTLTFLLNGSARYSDGYTYGRTGKRPGRLYSSLFSEMLGKNYTSRLSPRAENTYMGLFKLTWKPSPTFKLNYSFSLSASVNQNTRSLQITLEYVEPGPGYQYNFQNILQNANVYSHINLNQQIGITHTLSEKTFYELNFSRYFTRLRSDANGLDWRKYKEPRDVPQLPPYYYNTESDTIRLIPGDGFYDTGNPSTWHDHSAVEYTIKGDLTHFFSERNKFKTGFEMTFQRLRFVDIYQPWVPPMGFNNDMYEVSPAFGAFYAQDNITFSGMILNFGLRFDYWFPGKFVDDAVKNPEVVTISDEARERYFRETYSFFGRRWKGRLSPRLGISHPISDNQTLFFSYGHFSKRPRPQFVYAKLNPVTAKSTFQKFGNPNLNPETTVAYELGLRNQLSENDVLTITAYYKDIFDYVTTKQARITVAGQLGRSYITYVNLDYARSRGLEIEYKKRIGRWLRATLSASYSITTGKSSSPDEGVLAIRGEIYESIKETYLVWDRPIQASAILNFFAQKGKGIFGFGKGKLDNFNTYLRIFYQSGRRYTPYYATGDTLLNGKPVYVPDLRNRYSKVGKPWFWVDFTFEKYLKFGGLEFTLLVEVTNLFNNKNSQIINPVTGRAYEYGDPTPVDWNDPLYPELQAPVDPFPFNPARYLPQRNIKLGLSVRF</sequence>
<dbReference type="Gene3D" id="2.170.130.10">
    <property type="entry name" value="TonB-dependent receptor, plug domain"/>
    <property type="match status" value="1"/>
</dbReference>
<feature type="domain" description="TonB-dependent receptor-like beta-barrel" evidence="12">
    <location>
        <begin position="368"/>
        <end position="876"/>
    </location>
</feature>
<evidence type="ECO:0000256" key="6">
    <source>
        <dbReference type="ARBA" id="ARBA00023077"/>
    </source>
</evidence>
<keyword evidence="8 14" id="KW-0675">Receptor</keyword>
<dbReference type="Pfam" id="PF07715">
    <property type="entry name" value="Plug"/>
    <property type="match status" value="1"/>
</dbReference>
<evidence type="ECO:0000313" key="14">
    <source>
        <dbReference type="EMBL" id="CUU05048.1"/>
    </source>
</evidence>
<evidence type="ECO:0000256" key="4">
    <source>
        <dbReference type="ARBA" id="ARBA00022692"/>
    </source>
</evidence>
<organism evidence="14 15">
    <name type="scientific">Candidatus Thermokryptus mobilis</name>
    <dbReference type="NCBI Taxonomy" id="1643428"/>
    <lineage>
        <taxon>Bacteria</taxon>
        <taxon>Pseudomonadati</taxon>
        <taxon>Candidatus Kryptoniota</taxon>
        <taxon>Candidatus Thermokryptus</taxon>
    </lineage>
</organism>
<dbReference type="PROSITE" id="PS52016">
    <property type="entry name" value="TONB_DEPENDENT_REC_3"/>
    <property type="match status" value="1"/>
</dbReference>
<dbReference type="PANTHER" id="PTHR30069">
    <property type="entry name" value="TONB-DEPENDENT OUTER MEMBRANE RECEPTOR"/>
    <property type="match status" value="1"/>
</dbReference>
<keyword evidence="4 10" id="KW-0812">Transmembrane</keyword>
<evidence type="ECO:0000256" key="9">
    <source>
        <dbReference type="ARBA" id="ARBA00023237"/>
    </source>
</evidence>